<evidence type="ECO:0000313" key="9">
    <source>
        <dbReference type="EMBL" id="MFD1525545.1"/>
    </source>
</evidence>
<dbReference type="EMBL" id="JBHUDH010000035">
    <property type="protein sequence ID" value="MFD1525545.1"/>
    <property type="molecule type" value="Genomic_DNA"/>
</dbReference>
<proteinExistence type="inferred from homology"/>
<evidence type="ECO:0000256" key="4">
    <source>
        <dbReference type="ARBA" id="ARBA00022692"/>
    </source>
</evidence>
<keyword evidence="6 7" id="KW-0472">Membrane</keyword>
<keyword evidence="3" id="KW-1003">Cell membrane</keyword>
<gene>
    <name evidence="9" type="ORF">ACFR9S_04405</name>
</gene>
<accession>A0ABD6B6H3</accession>
<dbReference type="AlphaFoldDB" id="A0ABD6B6H3"/>
<sequence length="328" mass="36540">MVRITGRYLLRRVAISVVTIYILASLLFVLMHAMPGSPIDALVGPGMTTEQIENIEQRFGLNQPIWRQYIEFITSVTVFDFGYSVQTLEPVRDRLLDRFVPTIVLFAPAFMLQYSLGTIIGTFLGWKRGTKTDLAGFTTGLFMYSIPFFWLGWILVGAFSYELGLFPSGSMMPPYTSSFHWLDAVINLVWHMTLPVLSLALVGWAGPMLIMRTTMQDVVDADYVDFARAQGYDEPTVMTRFGARNALIPVITQGIIGIAFMIDGSVIVETVFSWPGIGQLLVDAIFAKDLPTALAAFYTLGVLIVVLRLVTDVVYTMIDPRIEFGGEA</sequence>
<dbReference type="Pfam" id="PF19300">
    <property type="entry name" value="BPD_transp_1_N"/>
    <property type="match status" value="1"/>
</dbReference>
<dbReference type="PANTHER" id="PTHR43163:SF6">
    <property type="entry name" value="DIPEPTIDE TRANSPORT SYSTEM PERMEASE PROTEIN DPPB-RELATED"/>
    <property type="match status" value="1"/>
</dbReference>
<dbReference type="PROSITE" id="PS50928">
    <property type="entry name" value="ABC_TM1"/>
    <property type="match status" value="1"/>
</dbReference>
<evidence type="ECO:0000313" key="10">
    <source>
        <dbReference type="Proteomes" id="UP001597111"/>
    </source>
</evidence>
<protein>
    <submittedName>
        <fullName evidence="9">ABC transporter permease</fullName>
    </submittedName>
</protein>
<reference evidence="9 10" key="1">
    <citation type="journal article" date="2019" name="Int. J. Syst. Evol. Microbiol.">
        <title>The Global Catalogue of Microorganisms (GCM) 10K type strain sequencing project: providing services to taxonomists for standard genome sequencing and annotation.</title>
        <authorList>
            <consortium name="The Broad Institute Genomics Platform"/>
            <consortium name="The Broad Institute Genome Sequencing Center for Infectious Disease"/>
            <person name="Wu L."/>
            <person name="Ma J."/>
        </authorList>
    </citation>
    <scope>NUCLEOTIDE SEQUENCE [LARGE SCALE GENOMIC DNA]</scope>
    <source>
        <strain evidence="9 10">CGMCC 1.12285</strain>
    </source>
</reference>
<keyword evidence="5 7" id="KW-1133">Transmembrane helix</keyword>
<dbReference type="RefSeq" id="WP_379731244.1">
    <property type="nucleotide sequence ID" value="NZ_JBHSWZ010000067.1"/>
</dbReference>
<name>A0ABD6B6H3_9EURY</name>
<dbReference type="CDD" id="cd06261">
    <property type="entry name" value="TM_PBP2"/>
    <property type="match status" value="1"/>
</dbReference>
<evidence type="ECO:0000256" key="3">
    <source>
        <dbReference type="ARBA" id="ARBA00022475"/>
    </source>
</evidence>
<keyword evidence="2 7" id="KW-0813">Transport</keyword>
<evidence type="ECO:0000256" key="5">
    <source>
        <dbReference type="ARBA" id="ARBA00022989"/>
    </source>
</evidence>
<feature type="transmembrane region" description="Helical" evidence="7">
    <location>
        <begin position="138"/>
        <end position="161"/>
    </location>
</feature>
<keyword evidence="10" id="KW-1185">Reference proteome</keyword>
<dbReference type="Gene3D" id="1.10.3720.10">
    <property type="entry name" value="MetI-like"/>
    <property type="match status" value="1"/>
</dbReference>
<dbReference type="GO" id="GO:0005886">
    <property type="term" value="C:plasma membrane"/>
    <property type="evidence" value="ECO:0007669"/>
    <property type="project" value="UniProtKB-SubCell"/>
</dbReference>
<dbReference type="SUPFAM" id="SSF161098">
    <property type="entry name" value="MetI-like"/>
    <property type="match status" value="1"/>
</dbReference>
<comment type="subcellular location">
    <subcellularLocation>
        <location evidence="1 7">Cell membrane</location>
        <topology evidence="1 7">Multi-pass membrane protein</topology>
    </subcellularLocation>
</comment>
<feature type="domain" description="ABC transmembrane type-1" evidence="8">
    <location>
        <begin position="99"/>
        <end position="315"/>
    </location>
</feature>
<evidence type="ECO:0000256" key="2">
    <source>
        <dbReference type="ARBA" id="ARBA00022448"/>
    </source>
</evidence>
<feature type="transmembrane region" description="Helical" evidence="7">
    <location>
        <begin position="246"/>
        <end position="272"/>
    </location>
</feature>
<feature type="transmembrane region" description="Helical" evidence="7">
    <location>
        <begin position="103"/>
        <end position="126"/>
    </location>
</feature>
<evidence type="ECO:0000256" key="1">
    <source>
        <dbReference type="ARBA" id="ARBA00004651"/>
    </source>
</evidence>
<dbReference type="InterPro" id="IPR035906">
    <property type="entry name" value="MetI-like_sf"/>
</dbReference>
<feature type="transmembrane region" description="Helical" evidence="7">
    <location>
        <begin position="12"/>
        <end position="34"/>
    </location>
</feature>
<organism evidence="9 10">
    <name type="scientific">Halolamina salina</name>
    <dbReference type="NCBI Taxonomy" id="1220023"/>
    <lineage>
        <taxon>Archaea</taxon>
        <taxon>Methanobacteriati</taxon>
        <taxon>Methanobacteriota</taxon>
        <taxon>Stenosarchaea group</taxon>
        <taxon>Halobacteria</taxon>
        <taxon>Halobacteriales</taxon>
        <taxon>Haloferacaceae</taxon>
    </lineage>
</organism>
<feature type="transmembrane region" description="Helical" evidence="7">
    <location>
        <begin position="292"/>
        <end position="311"/>
    </location>
</feature>
<dbReference type="InterPro" id="IPR045621">
    <property type="entry name" value="BPD_transp_1_N"/>
</dbReference>
<dbReference type="InterPro" id="IPR000515">
    <property type="entry name" value="MetI-like"/>
</dbReference>
<dbReference type="Proteomes" id="UP001597111">
    <property type="component" value="Unassembled WGS sequence"/>
</dbReference>
<evidence type="ECO:0000259" key="8">
    <source>
        <dbReference type="PROSITE" id="PS50928"/>
    </source>
</evidence>
<keyword evidence="4 7" id="KW-0812">Transmembrane</keyword>
<dbReference type="Pfam" id="PF00528">
    <property type="entry name" value="BPD_transp_1"/>
    <property type="match status" value="1"/>
</dbReference>
<feature type="transmembrane region" description="Helical" evidence="7">
    <location>
        <begin position="181"/>
        <end position="205"/>
    </location>
</feature>
<dbReference type="PANTHER" id="PTHR43163">
    <property type="entry name" value="DIPEPTIDE TRANSPORT SYSTEM PERMEASE PROTEIN DPPB-RELATED"/>
    <property type="match status" value="1"/>
</dbReference>
<comment type="similarity">
    <text evidence="7">Belongs to the binding-protein-dependent transport system permease family.</text>
</comment>
<comment type="caution">
    <text evidence="9">The sequence shown here is derived from an EMBL/GenBank/DDBJ whole genome shotgun (WGS) entry which is preliminary data.</text>
</comment>
<evidence type="ECO:0000256" key="7">
    <source>
        <dbReference type="RuleBase" id="RU363032"/>
    </source>
</evidence>
<evidence type="ECO:0000256" key="6">
    <source>
        <dbReference type="ARBA" id="ARBA00023136"/>
    </source>
</evidence>